<proteinExistence type="predicted"/>
<evidence type="ECO:0000313" key="3">
    <source>
        <dbReference type="EMBL" id="KAG5676837.1"/>
    </source>
</evidence>
<feature type="chain" id="PRO_5039923158" evidence="2">
    <location>
        <begin position="18"/>
        <end position="165"/>
    </location>
</feature>
<keyword evidence="2" id="KW-0732">Signal</keyword>
<evidence type="ECO:0000256" key="1">
    <source>
        <dbReference type="SAM" id="Coils"/>
    </source>
</evidence>
<keyword evidence="1" id="KW-0175">Coiled coil</keyword>
<evidence type="ECO:0000256" key="2">
    <source>
        <dbReference type="SAM" id="SignalP"/>
    </source>
</evidence>
<dbReference type="Proteomes" id="UP001107558">
    <property type="component" value="Chromosome 2"/>
</dbReference>
<keyword evidence="4" id="KW-1185">Reference proteome</keyword>
<protein>
    <submittedName>
        <fullName evidence="3">Uncharacterized protein</fullName>
    </submittedName>
</protein>
<organism evidence="3 4">
    <name type="scientific">Polypedilum vanderplanki</name>
    <name type="common">Sleeping chironomid midge</name>
    <dbReference type="NCBI Taxonomy" id="319348"/>
    <lineage>
        <taxon>Eukaryota</taxon>
        <taxon>Metazoa</taxon>
        <taxon>Ecdysozoa</taxon>
        <taxon>Arthropoda</taxon>
        <taxon>Hexapoda</taxon>
        <taxon>Insecta</taxon>
        <taxon>Pterygota</taxon>
        <taxon>Neoptera</taxon>
        <taxon>Endopterygota</taxon>
        <taxon>Diptera</taxon>
        <taxon>Nematocera</taxon>
        <taxon>Chironomoidea</taxon>
        <taxon>Chironomidae</taxon>
        <taxon>Chironominae</taxon>
        <taxon>Polypedilum</taxon>
        <taxon>Polypedilum</taxon>
    </lineage>
</organism>
<name>A0A9J6C4L6_POLVA</name>
<dbReference type="EMBL" id="JADBJN010000002">
    <property type="protein sequence ID" value="KAG5676837.1"/>
    <property type="molecule type" value="Genomic_DNA"/>
</dbReference>
<accession>A0A9J6C4L6</accession>
<feature type="coiled-coil region" evidence="1">
    <location>
        <begin position="130"/>
        <end position="164"/>
    </location>
</feature>
<gene>
    <name evidence="3" type="ORF">PVAND_006644</name>
</gene>
<comment type="caution">
    <text evidence="3">The sequence shown here is derived from an EMBL/GenBank/DDBJ whole genome shotgun (WGS) entry which is preliminary data.</text>
</comment>
<evidence type="ECO:0000313" key="4">
    <source>
        <dbReference type="Proteomes" id="UP001107558"/>
    </source>
</evidence>
<reference evidence="3" key="1">
    <citation type="submission" date="2021-03" db="EMBL/GenBank/DDBJ databases">
        <title>Chromosome level genome of the anhydrobiotic midge Polypedilum vanderplanki.</title>
        <authorList>
            <person name="Yoshida Y."/>
            <person name="Kikawada T."/>
            <person name="Gusev O."/>
        </authorList>
    </citation>
    <scope>NUCLEOTIDE SEQUENCE</scope>
    <source>
        <strain evidence="3">NIAS01</strain>
        <tissue evidence="3">Whole body or cell culture</tissue>
    </source>
</reference>
<feature type="signal peptide" evidence="2">
    <location>
        <begin position="1"/>
        <end position="17"/>
    </location>
</feature>
<sequence length="165" mass="19211">MKFYLVIFAFFISLSMADLEAKYAQLFEELRNDEDNTSGHEFEYFCIRKYVKESELLDRNFKLNPKKINTLGNCDQQIELAIEDSSNVMASDKGLSKQQKECVKEKFKKGSYFNAMAIIIVIGSIKELTQEELGEEKKKFIEEMKKMTIELNKCVESNKNIENNT</sequence>
<dbReference type="AlphaFoldDB" id="A0A9J6C4L6"/>